<name>A0A8H9L2T1_9MICO</name>
<keyword evidence="1 4" id="KW-0808">Transferase</keyword>
<reference evidence="4" key="1">
    <citation type="journal article" date="2014" name="Int. J. Syst. Evol. Microbiol.">
        <title>Complete genome sequence of Corynebacterium casei LMG S-19264T (=DSM 44701T), isolated from a smear-ripened cheese.</title>
        <authorList>
            <consortium name="US DOE Joint Genome Institute (JGI-PGF)"/>
            <person name="Walter F."/>
            <person name="Albersmeier A."/>
            <person name="Kalinowski J."/>
            <person name="Ruckert C."/>
        </authorList>
    </citation>
    <scope>NUCLEOTIDE SEQUENCE</scope>
    <source>
        <strain evidence="4">JCM 3051</strain>
    </source>
</reference>
<keyword evidence="5" id="KW-1185">Reference proteome</keyword>
<gene>
    <name evidence="4" type="ORF">GCM10010102_19610</name>
</gene>
<dbReference type="GO" id="GO:0016747">
    <property type="term" value="F:acyltransferase activity, transferring groups other than amino-acyl groups"/>
    <property type="evidence" value="ECO:0007669"/>
    <property type="project" value="InterPro"/>
</dbReference>
<dbReference type="Gene3D" id="3.40.630.30">
    <property type="match status" value="1"/>
</dbReference>
<evidence type="ECO:0000313" key="4">
    <source>
        <dbReference type="EMBL" id="GGM23992.1"/>
    </source>
</evidence>
<dbReference type="PANTHER" id="PTHR43877">
    <property type="entry name" value="AMINOALKYLPHOSPHONATE N-ACETYLTRANSFERASE-RELATED-RELATED"/>
    <property type="match status" value="1"/>
</dbReference>
<keyword evidence="2" id="KW-0012">Acyltransferase</keyword>
<dbReference type="InterPro" id="IPR050832">
    <property type="entry name" value="Bact_Acetyltransf"/>
</dbReference>
<organism evidence="4 5">
    <name type="scientific">Promicromonospora citrea</name>
    <dbReference type="NCBI Taxonomy" id="43677"/>
    <lineage>
        <taxon>Bacteria</taxon>
        <taxon>Bacillati</taxon>
        <taxon>Actinomycetota</taxon>
        <taxon>Actinomycetes</taxon>
        <taxon>Micrococcales</taxon>
        <taxon>Promicromonosporaceae</taxon>
        <taxon>Promicromonospora</taxon>
    </lineage>
</organism>
<protein>
    <submittedName>
        <fullName evidence="4">N-acetyltransferase</fullName>
    </submittedName>
</protein>
<feature type="domain" description="N-acetyltransferase" evidence="3">
    <location>
        <begin position="3"/>
        <end position="167"/>
    </location>
</feature>
<dbReference type="CDD" id="cd04301">
    <property type="entry name" value="NAT_SF"/>
    <property type="match status" value="1"/>
</dbReference>
<evidence type="ECO:0000313" key="5">
    <source>
        <dbReference type="Proteomes" id="UP000655589"/>
    </source>
</evidence>
<proteinExistence type="predicted"/>
<accession>A0A8H9L2T1</accession>
<reference evidence="4" key="2">
    <citation type="submission" date="2020-09" db="EMBL/GenBank/DDBJ databases">
        <authorList>
            <person name="Sun Q."/>
            <person name="Ohkuma M."/>
        </authorList>
    </citation>
    <scope>NUCLEOTIDE SEQUENCE</scope>
    <source>
        <strain evidence="4">JCM 3051</strain>
    </source>
</reference>
<evidence type="ECO:0000256" key="2">
    <source>
        <dbReference type="ARBA" id="ARBA00023315"/>
    </source>
</evidence>
<dbReference type="EMBL" id="BMPT01000006">
    <property type="protein sequence ID" value="GGM23992.1"/>
    <property type="molecule type" value="Genomic_DNA"/>
</dbReference>
<dbReference type="InterPro" id="IPR016181">
    <property type="entry name" value="Acyl_CoA_acyltransferase"/>
</dbReference>
<dbReference type="RefSeq" id="WP_229785271.1">
    <property type="nucleotide sequence ID" value="NZ_BMPT01000006.1"/>
</dbReference>
<dbReference type="PROSITE" id="PS51186">
    <property type="entry name" value="GNAT"/>
    <property type="match status" value="1"/>
</dbReference>
<comment type="caution">
    <text evidence="4">The sequence shown here is derived from an EMBL/GenBank/DDBJ whole genome shotgun (WGS) entry which is preliminary data.</text>
</comment>
<dbReference type="Pfam" id="PF00583">
    <property type="entry name" value="Acetyltransf_1"/>
    <property type="match status" value="1"/>
</dbReference>
<sequence length="170" mass="18566">MNLDLRALTHDDAPALAAPFQELGWPGKTAEQLAAYAEQQRSGERDVVVAWLGKEPAGYGCVVRRSGYPPFREGDIPEIQDLTVLPAHRRRGVGSALLDRLEELVAVRHPVVGLGVGVYADYGPAMRLYVARGYQFDGRGLMSGGRPVAPGSRIRVDDDVTLMLTKRVRS</sequence>
<dbReference type="InterPro" id="IPR000182">
    <property type="entry name" value="GNAT_dom"/>
</dbReference>
<dbReference type="SUPFAM" id="SSF55729">
    <property type="entry name" value="Acyl-CoA N-acyltransferases (Nat)"/>
    <property type="match status" value="1"/>
</dbReference>
<dbReference type="Proteomes" id="UP000655589">
    <property type="component" value="Unassembled WGS sequence"/>
</dbReference>
<evidence type="ECO:0000256" key="1">
    <source>
        <dbReference type="ARBA" id="ARBA00022679"/>
    </source>
</evidence>
<evidence type="ECO:0000259" key="3">
    <source>
        <dbReference type="PROSITE" id="PS51186"/>
    </source>
</evidence>
<dbReference type="AlphaFoldDB" id="A0A8H9L2T1"/>